<evidence type="ECO:0000313" key="2">
    <source>
        <dbReference type="EMBL" id="MBM9468157.1"/>
    </source>
</evidence>
<proteinExistence type="inferred from homology"/>
<dbReference type="AlphaFoldDB" id="A0A938YGX0"/>
<comment type="function">
    <text evidence="1">Allows the formation of correctly charged Asn-tRNA(Asn) or Gln-tRNA(Gln) through the transamidation of misacylated Asp-tRNA(Asn) or Glu-tRNA(Gln) in organisms which lack either or both of asparaginyl-tRNA or glutaminyl-tRNA synthetases. The reaction takes place in the presence of glutamine and ATP through an activated phospho-Asp-tRNA(Asn) or phospho-Glu-tRNA(Gln).</text>
</comment>
<sequence>MADTRRGLDWSAARTWVRSGGPSGIRGRELRPALASVIPGRIVSSSSPGSTSDGHPTLTAADVTHLARLARLEITATERDVYVDQLSVILDSVAVVSAAAAAEPDIEPTSHAVPLINVYRDDVVRAGLDRDAALAAAPAAQDGRFRVPQILGEEQ</sequence>
<gene>
    <name evidence="1 2" type="primary">gatC</name>
    <name evidence="2" type="ORF">JL106_12795</name>
</gene>
<dbReference type="InterPro" id="IPR003837">
    <property type="entry name" value="GatC"/>
</dbReference>
<dbReference type="GO" id="GO:0006412">
    <property type="term" value="P:translation"/>
    <property type="evidence" value="ECO:0007669"/>
    <property type="project" value="UniProtKB-UniRule"/>
</dbReference>
<dbReference type="HAMAP" id="MF_00122">
    <property type="entry name" value="GatC"/>
    <property type="match status" value="1"/>
</dbReference>
<keyword evidence="1" id="KW-0547">Nucleotide-binding</keyword>
<keyword evidence="1" id="KW-0436">Ligase</keyword>
<accession>A0A938YGX0</accession>
<dbReference type="GO" id="GO:0005524">
    <property type="term" value="F:ATP binding"/>
    <property type="evidence" value="ECO:0007669"/>
    <property type="project" value="UniProtKB-KW"/>
</dbReference>
<dbReference type="NCBIfam" id="TIGR00135">
    <property type="entry name" value="gatC"/>
    <property type="match status" value="1"/>
</dbReference>
<dbReference type="Proteomes" id="UP000663792">
    <property type="component" value="Unassembled WGS sequence"/>
</dbReference>
<comment type="caution">
    <text evidence="2">The sequence shown here is derived from an EMBL/GenBank/DDBJ whole genome shotgun (WGS) entry which is preliminary data.</text>
</comment>
<keyword evidence="3" id="KW-1185">Reference proteome</keyword>
<protein>
    <recommendedName>
        <fullName evidence="1">Aspartyl/glutamyl-tRNA(Asn/Gln) amidotransferase subunit C</fullName>
        <shortName evidence="1">Asp/Glu-ADT subunit C</shortName>
        <ecNumber evidence="1">6.3.5.-</ecNumber>
    </recommendedName>
</protein>
<dbReference type="GO" id="GO:0006450">
    <property type="term" value="P:regulation of translational fidelity"/>
    <property type="evidence" value="ECO:0007669"/>
    <property type="project" value="InterPro"/>
</dbReference>
<evidence type="ECO:0000256" key="1">
    <source>
        <dbReference type="HAMAP-Rule" id="MF_00122"/>
    </source>
</evidence>
<dbReference type="EMBL" id="JAERWK010000016">
    <property type="protein sequence ID" value="MBM9468157.1"/>
    <property type="molecule type" value="Genomic_DNA"/>
</dbReference>
<dbReference type="Pfam" id="PF02686">
    <property type="entry name" value="GatC"/>
    <property type="match status" value="1"/>
</dbReference>
<dbReference type="EC" id="6.3.5.-" evidence="1"/>
<comment type="similarity">
    <text evidence="1">Belongs to the GatC family.</text>
</comment>
<reference evidence="2" key="1">
    <citation type="submission" date="2021-01" db="EMBL/GenBank/DDBJ databases">
        <title>YIM 132084 draft genome.</title>
        <authorList>
            <person name="An D."/>
        </authorList>
    </citation>
    <scope>NUCLEOTIDE SEQUENCE</scope>
    <source>
        <strain evidence="2">YIM 132084</strain>
    </source>
</reference>
<organism evidence="2 3">
    <name type="scientific">Nakamurella leprariae</name>
    <dbReference type="NCBI Taxonomy" id="2803911"/>
    <lineage>
        <taxon>Bacteria</taxon>
        <taxon>Bacillati</taxon>
        <taxon>Actinomycetota</taxon>
        <taxon>Actinomycetes</taxon>
        <taxon>Nakamurellales</taxon>
        <taxon>Nakamurellaceae</taxon>
        <taxon>Nakamurella</taxon>
    </lineage>
</organism>
<dbReference type="Gene3D" id="1.10.20.60">
    <property type="entry name" value="Glu-tRNAGln amidotransferase C subunit, N-terminal domain"/>
    <property type="match status" value="1"/>
</dbReference>
<comment type="catalytic activity">
    <reaction evidence="1">
        <text>L-aspartyl-tRNA(Asn) + L-glutamine + ATP + H2O = L-asparaginyl-tRNA(Asn) + L-glutamate + ADP + phosphate + 2 H(+)</text>
        <dbReference type="Rhea" id="RHEA:14513"/>
        <dbReference type="Rhea" id="RHEA-COMP:9674"/>
        <dbReference type="Rhea" id="RHEA-COMP:9677"/>
        <dbReference type="ChEBI" id="CHEBI:15377"/>
        <dbReference type="ChEBI" id="CHEBI:15378"/>
        <dbReference type="ChEBI" id="CHEBI:29985"/>
        <dbReference type="ChEBI" id="CHEBI:30616"/>
        <dbReference type="ChEBI" id="CHEBI:43474"/>
        <dbReference type="ChEBI" id="CHEBI:58359"/>
        <dbReference type="ChEBI" id="CHEBI:78515"/>
        <dbReference type="ChEBI" id="CHEBI:78516"/>
        <dbReference type="ChEBI" id="CHEBI:456216"/>
    </reaction>
</comment>
<name>A0A938YGX0_9ACTN</name>
<keyword evidence="1" id="KW-0067">ATP-binding</keyword>
<dbReference type="GO" id="GO:0050567">
    <property type="term" value="F:glutaminyl-tRNA synthase (glutamine-hydrolyzing) activity"/>
    <property type="evidence" value="ECO:0007669"/>
    <property type="project" value="UniProtKB-UniRule"/>
</dbReference>
<dbReference type="SUPFAM" id="SSF141000">
    <property type="entry name" value="Glu-tRNAGln amidotransferase C subunit"/>
    <property type="match status" value="1"/>
</dbReference>
<comment type="catalytic activity">
    <reaction evidence="1">
        <text>L-glutamyl-tRNA(Gln) + L-glutamine + ATP + H2O = L-glutaminyl-tRNA(Gln) + L-glutamate + ADP + phosphate + H(+)</text>
        <dbReference type="Rhea" id="RHEA:17521"/>
        <dbReference type="Rhea" id="RHEA-COMP:9681"/>
        <dbReference type="Rhea" id="RHEA-COMP:9684"/>
        <dbReference type="ChEBI" id="CHEBI:15377"/>
        <dbReference type="ChEBI" id="CHEBI:15378"/>
        <dbReference type="ChEBI" id="CHEBI:29985"/>
        <dbReference type="ChEBI" id="CHEBI:30616"/>
        <dbReference type="ChEBI" id="CHEBI:43474"/>
        <dbReference type="ChEBI" id="CHEBI:58359"/>
        <dbReference type="ChEBI" id="CHEBI:78520"/>
        <dbReference type="ChEBI" id="CHEBI:78521"/>
        <dbReference type="ChEBI" id="CHEBI:456216"/>
    </reaction>
</comment>
<keyword evidence="1" id="KW-0648">Protein biosynthesis</keyword>
<dbReference type="InterPro" id="IPR036113">
    <property type="entry name" value="Asp/Glu-ADT_sf_sub_c"/>
</dbReference>
<evidence type="ECO:0000313" key="3">
    <source>
        <dbReference type="Proteomes" id="UP000663792"/>
    </source>
</evidence>
<comment type="subunit">
    <text evidence="1">Heterotrimer of A, B and C subunits.</text>
</comment>